<dbReference type="Proteomes" id="UP001161247">
    <property type="component" value="Chromosome 7"/>
</dbReference>
<feature type="region of interest" description="Disordered" evidence="2">
    <location>
        <begin position="357"/>
        <end position="379"/>
    </location>
</feature>
<feature type="compositionally biased region" description="Low complexity" evidence="2">
    <location>
        <begin position="1"/>
        <end position="15"/>
    </location>
</feature>
<dbReference type="Pfam" id="PF20167">
    <property type="entry name" value="Transposase_32"/>
    <property type="match status" value="1"/>
</dbReference>
<evidence type="ECO:0000259" key="3">
    <source>
        <dbReference type="Pfam" id="PF20167"/>
    </source>
</evidence>
<feature type="region of interest" description="Disordered" evidence="2">
    <location>
        <begin position="1"/>
        <end position="115"/>
    </location>
</feature>
<name>A0AAV1E2W6_OLDCO</name>
<dbReference type="AlphaFoldDB" id="A0AAV1E2W6"/>
<feature type="domain" description="Putative plant transposon protein" evidence="3">
    <location>
        <begin position="132"/>
        <end position="316"/>
    </location>
</feature>
<reference evidence="4" key="1">
    <citation type="submission" date="2023-03" db="EMBL/GenBank/DDBJ databases">
        <authorList>
            <person name="Julca I."/>
        </authorList>
    </citation>
    <scope>NUCLEOTIDE SEQUENCE</scope>
</reference>
<sequence>MAPTTPSTAATPAESTTKRKRKVKNKSNKVTKKTQATPEQEAKSSKTKSKNVTETSEADPDGKPRPLIKEKALVLVENPSPLIKERKAKASKTKSKEVVETTSEAEPDGKPRPLIKERPLEYHEPFKGYIDHYGWGKLTGERKHANKEWVYEFYDALKDHKDFVVTMYGHPIDFSPMAINEYFGLTTLDDNGKRRLSYTTEEFAKFDENSQQEDVFGTLFTSEHHNALEGKWTALPRGWFNPIARSWMYFVNSSLMPSKHSSTVQKKKIHLIYAIMKGWGLDIGRIINREILVALSAKDGLPFPQLITQLCLKAGIQDEGNLTPLNPGQTIKLSSYLPKGEAQVRQKQLEKQVLKLQGTQEGSSNEFQGAQSSSEDEDTWKCRVEEEINDIRVQIGLMADSQAEALKEFKELMQKQIQNSEEALKEQKEFIRKQMEHNEAVNKLLFKDLETTEISNGHPLPGTS</sequence>
<dbReference type="InterPro" id="IPR046796">
    <property type="entry name" value="Transposase_32_dom"/>
</dbReference>
<feature type="compositionally biased region" description="Basic and acidic residues" evidence="2">
    <location>
        <begin position="60"/>
        <end position="72"/>
    </location>
</feature>
<dbReference type="EMBL" id="OX459124">
    <property type="protein sequence ID" value="CAI9113792.1"/>
    <property type="molecule type" value="Genomic_DNA"/>
</dbReference>
<organism evidence="4 5">
    <name type="scientific">Oldenlandia corymbosa var. corymbosa</name>
    <dbReference type="NCBI Taxonomy" id="529605"/>
    <lineage>
        <taxon>Eukaryota</taxon>
        <taxon>Viridiplantae</taxon>
        <taxon>Streptophyta</taxon>
        <taxon>Embryophyta</taxon>
        <taxon>Tracheophyta</taxon>
        <taxon>Spermatophyta</taxon>
        <taxon>Magnoliopsida</taxon>
        <taxon>eudicotyledons</taxon>
        <taxon>Gunneridae</taxon>
        <taxon>Pentapetalae</taxon>
        <taxon>asterids</taxon>
        <taxon>lamiids</taxon>
        <taxon>Gentianales</taxon>
        <taxon>Rubiaceae</taxon>
        <taxon>Rubioideae</taxon>
        <taxon>Spermacoceae</taxon>
        <taxon>Hedyotis-Oldenlandia complex</taxon>
        <taxon>Oldenlandia</taxon>
    </lineage>
</organism>
<protein>
    <submittedName>
        <fullName evidence="4">OLC1v1014471C1</fullName>
    </submittedName>
</protein>
<evidence type="ECO:0000313" key="4">
    <source>
        <dbReference type="EMBL" id="CAI9113792.1"/>
    </source>
</evidence>
<feature type="compositionally biased region" description="Basic residues" evidence="2">
    <location>
        <begin position="18"/>
        <end position="32"/>
    </location>
</feature>
<keyword evidence="5" id="KW-1185">Reference proteome</keyword>
<proteinExistence type="predicted"/>
<evidence type="ECO:0000313" key="5">
    <source>
        <dbReference type="Proteomes" id="UP001161247"/>
    </source>
</evidence>
<feature type="compositionally biased region" description="Polar residues" evidence="2">
    <location>
        <begin position="358"/>
        <end position="373"/>
    </location>
</feature>
<feature type="coiled-coil region" evidence="1">
    <location>
        <begin position="403"/>
        <end position="434"/>
    </location>
</feature>
<keyword evidence="1" id="KW-0175">Coiled coil</keyword>
<gene>
    <name evidence="4" type="ORF">OLC1_LOCUS20726</name>
</gene>
<evidence type="ECO:0000256" key="1">
    <source>
        <dbReference type="SAM" id="Coils"/>
    </source>
</evidence>
<evidence type="ECO:0000256" key="2">
    <source>
        <dbReference type="SAM" id="MobiDB-lite"/>
    </source>
</evidence>
<accession>A0AAV1E2W6</accession>